<keyword evidence="2 3" id="KW-0040">ANK repeat</keyword>
<dbReference type="SMART" id="SM00248">
    <property type="entry name" value="ANK"/>
    <property type="match status" value="7"/>
</dbReference>
<dbReference type="PROSITE" id="PS50088">
    <property type="entry name" value="ANK_REPEAT"/>
    <property type="match status" value="4"/>
</dbReference>
<dbReference type="PRINTS" id="PR01415">
    <property type="entry name" value="ANKYRIN"/>
</dbReference>
<dbReference type="Gene3D" id="1.25.40.20">
    <property type="entry name" value="Ankyrin repeat-containing domain"/>
    <property type="match status" value="1"/>
</dbReference>
<feature type="repeat" description="ANK" evidence="3">
    <location>
        <begin position="286"/>
        <end position="318"/>
    </location>
</feature>
<accession>A0AAE0TZP2</accession>
<sequence>MTGDLVDAAKRGGQALKGYIAKYSQEVFQTELEEALDASIKLNLPAAAITLLQYVVSSNCLALATRPLETALQLDSDKDARKFCKMLTKFKADVNYPGLLANVVADHPNLLPLFLTAGGNFDEHGVEALVRAAECGQLVAARRLVNQRVNIHAFDNERRMNPLQAAIFSCDKEMVHFLLTHGADINAPAYQDGGLTALQLALFNGSLETARYLLRKGADVFAPPALLNGRTVLEAVCTLADNDQARADLCHKLLYAGAPVNRPGMKPSSEYDEIENNYDDNDCISCARTPTQLASALGQLEALKMLLERGADVNEAPADEYGRTALQAAACSETPHPDLIHFLLERGADVHAEPAVLGGVTALQGAAIAEKQEHFAVANLLKDATPEG</sequence>
<dbReference type="Proteomes" id="UP001285441">
    <property type="component" value="Unassembled WGS sequence"/>
</dbReference>
<dbReference type="InterPro" id="IPR036770">
    <property type="entry name" value="Ankyrin_rpt-contain_sf"/>
</dbReference>
<feature type="repeat" description="ANK" evidence="3">
    <location>
        <begin position="158"/>
        <end position="190"/>
    </location>
</feature>
<name>A0AAE0TZP2_9PEZI</name>
<dbReference type="EMBL" id="JAULSW010000004">
    <property type="protein sequence ID" value="KAK3385284.1"/>
    <property type="molecule type" value="Genomic_DNA"/>
</dbReference>
<reference evidence="4" key="2">
    <citation type="submission" date="2023-06" db="EMBL/GenBank/DDBJ databases">
        <authorList>
            <consortium name="Lawrence Berkeley National Laboratory"/>
            <person name="Haridas S."/>
            <person name="Hensen N."/>
            <person name="Bonometti L."/>
            <person name="Westerberg I."/>
            <person name="Brannstrom I.O."/>
            <person name="Guillou S."/>
            <person name="Cros-Aarteil S."/>
            <person name="Calhoun S."/>
            <person name="Kuo A."/>
            <person name="Mondo S."/>
            <person name="Pangilinan J."/>
            <person name="Riley R."/>
            <person name="LaButti K."/>
            <person name="Andreopoulos B."/>
            <person name="Lipzen A."/>
            <person name="Chen C."/>
            <person name="Yanf M."/>
            <person name="Daum C."/>
            <person name="Ng V."/>
            <person name="Clum A."/>
            <person name="Steindorff A."/>
            <person name="Ohm R."/>
            <person name="Martin F."/>
            <person name="Silar P."/>
            <person name="Natvig D."/>
            <person name="Lalanne C."/>
            <person name="Gautier V."/>
            <person name="Ament-velasquez S.L."/>
            <person name="Kruys A."/>
            <person name="Hutchinson M.I."/>
            <person name="Powell A.J."/>
            <person name="Barry K."/>
            <person name="Miller A.N."/>
            <person name="Grigoriev I.V."/>
            <person name="Debuchy R."/>
            <person name="Gladieux P."/>
            <person name="Thoren M.H."/>
            <person name="Johannesson H."/>
        </authorList>
    </citation>
    <scope>NUCLEOTIDE SEQUENCE</scope>
    <source>
        <strain evidence="4">CBS 232.78</strain>
    </source>
</reference>
<protein>
    <submittedName>
        <fullName evidence="4">Ankyrin repeat-containing domain protein</fullName>
    </submittedName>
</protein>
<evidence type="ECO:0000256" key="1">
    <source>
        <dbReference type="ARBA" id="ARBA00022737"/>
    </source>
</evidence>
<feature type="repeat" description="ANK" evidence="3">
    <location>
        <begin position="321"/>
        <end position="355"/>
    </location>
</feature>
<organism evidence="4 5">
    <name type="scientific">Podospora didyma</name>
    <dbReference type="NCBI Taxonomy" id="330526"/>
    <lineage>
        <taxon>Eukaryota</taxon>
        <taxon>Fungi</taxon>
        <taxon>Dikarya</taxon>
        <taxon>Ascomycota</taxon>
        <taxon>Pezizomycotina</taxon>
        <taxon>Sordariomycetes</taxon>
        <taxon>Sordariomycetidae</taxon>
        <taxon>Sordariales</taxon>
        <taxon>Podosporaceae</taxon>
        <taxon>Podospora</taxon>
    </lineage>
</organism>
<keyword evidence="5" id="KW-1185">Reference proteome</keyword>
<dbReference type="AlphaFoldDB" id="A0AAE0TZP2"/>
<evidence type="ECO:0000256" key="2">
    <source>
        <dbReference type="ARBA" id="ARBA00023043"/>
    </source>
</evidence>
<evidence type="ECO:0000313" key="5">
    <source>
        <dbReference type="Proteomes" id="UP001285441"/>
    </source>
</evidence>
<comment type="caution">
    <text evidence="4">The sequence shown here is derived from an EMBL/GenBank/DDBJ whole genome shotgun (WGS) entry which is preliminary data.</text>
</comment>
<dbReference type="PANTHER" id="PTHR24171">
    <property type="entry name" value="ANKYRIN REPEAT DOMAIN-CONTAINING PROTEIN 39-RELATED"/>
    <property type="match status" value="1"/>
</dbReference>
<evidence type="ECO:0000313" key="4">
    <source>
        <dbReference type="EMBL" id="KAK3385284.1"/>
    </source>
</evidence>
<keyword evidence="1" id="KW-0677">Repeat</keyword>
<proteinExistence type="predicted"/>
<gene>
    <name evidence="4" type="ORF">B0H63DRAFT_522624</name>
</gene>
<dbReference type="PROSITE" id="PS50297">
    <property type="entry name" value="ANK_REP_REGION"/>
    <property type="match status" value="4"/>
</dbReference>
<feature type="repeat" description="ANK" evidence="3">
    <location>
        <begin position="193"/>
        <end position="225"/>
    </location>
</feature>
<dbReference type="SUPFAM" id="SSF48403">
    <property type="entry name" value="Ankyrin repeat"/>
    <property type="match status" value="1"/>
</dbReference>
<reference evidence="4" key="1">
    <citation type="journal article" date="2023" name="Mol. Phylogenet. Evol.">
        <title>Genome-scale phylogeny and comparative genomics of the fungal order Sordariales.</title>
        <authorList>
            <person name="Hensen N."/>
            <person name="Bonometti L."/>
            <person name="Westerberg I."/>
            <person name="Brannstrom I.O."/>
            <person name="Guillou S."/>
            <person name="Cros-Aarteil S."/>
            <person name="Calhoun S."/>
            <person name="Haridas S."/>
            <person name="Kuo A."/>
            <person name="Mondo S."/>
            <person name="Pangilinan J."/>
            <person name="Riley R."/>
            <person name="LaButti K."/>
            <person name="Andreopoulos B."/>
            <person name="Lipzen A."/>
            <person name="Chen C."/>
            <person name="Yan M."/>
            <person name="Daum C."/>
            <person name="Ng V."/>
            <person name="Clum A."/>
            <person name="Steindorff A."/>
            <person name="Ohm R.A."/>
            <person name="Martin F."/>
            <person name="Silar P."/>
            <person name="Natvig D.O."/>
            <person name="Lalanne C."/>
            <person name="Gautier V."/>
            <person name="Ament-Velasquez S.L."/>
            <person name="Kruys A."/>
            <person name="Hutchinson M.I."/>
            <person name="Powell A.J."/>
            <person name="Barry K."/>
            <person name="Miller A.N."/>
            <person name="Grigoriev I.V."/>
            <person name="Debuchy R."/>
            <person name="Gladieux P."/>
            <person name="Hiltunen Thoren M."/>
            <person name="Johannesson H."/>
        </authorList>
    </citation>
    <scope>NUCLEOTIDE SEQUENCE</scope>
    <source>
        <strain evidence="4">CBS 232.78</strain>
    </source>
</reference>
<dbReference type="InterPro" id="IPR002110">
    <property type="entry name" value="Ankyrin_rpt"/>
</dbReference>
<evidence type="ECO:0000256" key="3">
    <source>
        <dbReference type="PROSITE-ProRule" id="PRU00023"/>
    </source>
</evidence>
<dbReference type="Pfam" id="PF12796">
    <property type="entry name" value="Ank_2"/>
    <property type="match status" value="2"/>
</dbReference>